<evidence type="ECO:0000256" key="5">
    <source>
        <dbReference type="ARBA" id="ARBA00022842"/>
    </source>
</evidence>
<keyword evidence="2" id="KW-0479">Metal-binding</keyword>
<dbReference type="InterPro" id="IPR005494">
    <property type="entry name" value="GSPS_pre-ATP-grasp-like_dom"/>
</dbReference>
<dbReference type="OrthoDB" id="9765517at2"/>
<organism evidence="7 8">
    <name type="scientific">Ahniella affigens</name>
    <dbReference type="NCBI Taxonomy" id="2021234"/>
    <lineage>
        <taxon>Bacteria</taxon>
        <taxon>Pseudomonadati</taxon>
        <taxon>Pseudomonadota</taxon>
        <taxon>Gammaproteobacteria</taxon>
        <taxon>Lysobacterales</taxon>
        <taxon>Rhodanobacteraceae</taxon>
        <taxon>Ahniella</taxon>
    </lineage>
</organism>
<dbReference type="Pfam" id="PF03738">
    <property type="entry name" value="GSP_synth"/>
    <property type="match status" value="1"/>
</dbReference>
<evidence type="ECO:0000256" key="1">
    <source>
        <dbReference type="ARBA" id="ARBA00022598"/>
    </source>
</evidence>
<evidence type="ECO:0000256" key="2">
    <source>
        <dbReference type="ARBA" id="ARBA00022723"/>
    </source>
</evidence>
<dbReference type="AlphaFoldDB" id="A0A2P1PMG7"/>
<dbReference type="GO" id="GO:0016874">
    <property type="term" value="F:ligase activity"/>
    <property type="evidence" value="ECO:0007669"/>
    <property type="project" value="UniProtKB-KW"/>
</dbReference>
<proteinExistence type="predicted"/>
<dbReference type="KEGG" id="xba:C7S18_01990"/>
<name>A0A2P1PMG7_9GAMM</name>
<dbReference type="GO" id="GO:0046872">
    <property type="term" value="F:metal ion binding"/>
    <property type="evidence" value="ECO:0007669"/>
    <property type="project" value="UniProtKB-KW"/>
</dbReference>
<reference evidence="7 8" key="1">
    <citation type="submission" date="2018-03" db="EMBL/GenBank/DDBJ databases">
        <title>Ahniella affigens gen. nov., sp. nov., a gammaproteobacterium isolated from sandy soil near a stream.</title>
        <authorList>
            <person name="Ko Y."/>
            <person name="Kim J.-H."/>
        </authorList>
    </citation>
    <scope>NUCLEOTIDE SEQUENCE [LARGE SCALE GENOMIC DNA]</scope>
    <source>
        <strain evidence="7 8">D13</strain>
    </source>
</reference>
<evidence type="ECO:0000256" key="3">
    <source>
        <dbReference type="ARBA" id="ARBA00022741"/>
    </source>
</evidence>
<keyword evidence="5" id="KW-0460">Magnesium</keyword>
<gene>
    <name evidence="7" type="ORF">C7S18_01990</name>
</gene>
<dbReference type="RefSeq" id="WP_106889965.1">
    <property type="nucleotide sequence ID" value="NZ_CP027860.1"/>
</dbReference>
<evidence type="ECO:0000256" key="4">
    <source>
        <dbReference type="ARBA" id="ARBA00022840"/>
    </source>
</evidence>
<keyword evidence="3" id="KW-0547">Nucleotide-binding</keyword>
<evidence type="ECO:0000313" key="8">
    <source>
        <dbReference type="Proteomes" id="UP000241074"/>
    </source>
</evidence>
<keyword evidence="1" id="KW-0436">Ligase</keyword>
<dbReference type="Gene3D" id="3.30.1490.330">
    <property type="match status" value="1"/>
</dbReference>
<sequence>MQRLRVSPRADWRTRVREHGFDFAEFADPETGAPTPYWVEDACYEFSSAAIDRLESATNELHAMCLDAVDEIVAQGDYAAFGLSEAEASLIERSHALKEPHLYGRMDLCFDGRNAPKLLEYNADTPTSLLESSVVQWFWLEDRGESGFDQFNSIHEALIARWPHVIGPNPGMIHFATFQESLEDHCNCEYLRDTCIQAGATETIALDIGDIGFDRNCFTDLEHREITRIFKLYPWEWMLAEEFGTHLLTTRTRWIEPPWKRLLADKAILVWLWNKHRGHPNLLPASHRPGDLPGECVFKPCLEREGEGVCFLNSPDAVGHAPTVRGMYQASQRLPVFSGRHAVVGSWIIGDVAAGIGIREDVGPITRNTSCFVPHRFR</sequence>
<keyword evidence="8" id="KW-1185">Reference proteome</keyword>
<dbReference type="EMBL" id="CP027860">
    <property type="protein sequence ID" value="AVP96036.1"/>
    <property type="molecule type" value="Genomic_DNA"/>
</dbReference>
<protein>
    <submittedName>
        <fullName evidence="7">Glutathionylspermidine synthase family protein</fullName>
    </submittedName>
</protein>
<dbReference type="InterPro" id="IPR016185">
    <property type="entry name" value="PreATP-grasp_dom_sf"/>
</dbReference>
<dbReference type="Proteomes" id="UP000241074">
    <property type="component" value="Chromosome"/>
</dbReference>
<evidence type="ECO:0000313" key="7">
    <source>
        <dbReference type="EMBL" id="AVP96036.1"/>
    </source>
</evidence>
<accession>A0A2P1PMG7</accession>
<keyword evidence="4" id="KW-0067">ATP-binding</keyword>
<dbReference type="GO" id="GO:0005524">
    <property type="term" value="F:ATP binding"/>
    <property type="evidence" value="ECO:0007669"/>
    <property type="project" value="UniProtKB-KW"/>
</dbReference>
<dbReference type="SUPFAM" id="SSF56059">
    <property type="entry name" value="Glutathione synthetase ATP-binding domain-like"/>
    <property type="match status" value="1"/>
</dbReference>
<feature type="domain" description="Glutathionylspermidine synthase pre-ATP-grasp-like" evidence="6">
    <location>
        <begin position="12"/>
        <end position="376"/>
    </location>
</feature>
<dbReference type="SUPFAM" id="SSF52440">
    <property type="entry name" value="PreATP-grasp domain"/>
    <property type="match status" value="1"/>
</dbReference>
<evidence type="ECO:0000259" key="6">
    <source>
        <dbReference type="Pfam" id="PF03738"/>
    </source>
</evidence>
<reference evidence="7 8" key="2">
    <citation type="submission" date="2018-03" db="EMBL/GenBank/DDBJ databases">
        <authorList>
            <person name="Keele B.F."/>
        </authorList>
    </citation>
    <scope>NUCLEOTIDE SEQUENCE [LARGE SCALE GENOMIC DNA]</scope>
    <source>
        <strain evidence="7 8">D13</strain>
    </source>
</reference>